<sequence length="231" mass="25368">MIVSAVGNFCITATNETVTPTGGITCSALGGVVNRHLLRPRLTSARPSRRLSTLGSTKAGVQISQGNSRDLPAYACRIYVTAFRASIGLRRFGPPYPAVPPLSASCSSGQHFASGFLQIRSHPRHPCLRLTLPLAGCVEDFHLQVTRLVTTTKRVALTRNAPCLAHPKKRVTRRPPFHTHSPLGENTLWPHLFRKRSTTISIGSSSFIGWKKPSPRECFRRMTPPDDSSHR</sequence>
<gene>
    <name evidence="1" type="ORF">SAMN04490209_6032</name>
</gene>
<name>A0AAE8HIZ4_9PSED</name>
<dbReference type="AlphaFoldDB" id="A0AAE8HIZ4"/>
<keyword evidence="2" id="KW-1185">Reference proteome</keyword>
<proteinExistence type="predicted"/>
<reference evidence="1 2" key="1">
    <citation type="submission" date="2016-10" db="EMBL/GenBank/DDBJ databases">
        <authorList>
            <person name="Varghese N."/>
            <person name="Submissions S."/>
        </authorList>
    </citation>
    <scope>NUCLEOTIDE SEQUENCE [LARGE SCALE GENOMIC DNA]</scope>
    <source>
        <strain evidence="1 2">BS2777</strain>
    </source>
</reference>
<organism evidence="1 2">
    <name type="scientific">Pseudomonas rhodesiae</name>
    <dbReference type="NCBI Taxonomy" id="76760"/>
    <lineage>
        <taxon>Bacteria</taxon>
        <taxon>Pseudomonadati</taxon>
        <taxon>Pseudomonadota</taxon>
        <taxon>Gammaproteobacteria</taxon>
        <taxon>Pseudomonadales</taxon>
        <taxon>Pseudomonadaceae</taxon>
        <taxon>Pseudomonas</taxon>
    </lineage>
</organism>
<accession>A0AAE8HIZ4</accession>
<dbReference type="EMBL" id="LT629801">
    <property type="protein sequence ID" value="SDV17425.1"/>
    <property type="molecule type" value="Genomic_DNA"/>
</dbReference>
<dbReference type="Proteomes" id="UP000182085">
    <property type="component" value="Chromosome I"/>
</dbReference>
<protein>
    <submittedName>
        <fullName evidence="1">Uncharacterized protein</fullName>
    </submittedName>
</protein>
<evidence type="ECO:0000313" key="1">
    <source>
        <dbReference type="EMBL" id="SDV17425.1"/>
    </source>
</evidence>
<evidence type="ECO:0000313" key="2">
    <source>
        <dbReference type="Proteomes" id="UP000182085"/>
    </source>
</evidence>